<reference evidence="1" key="4">
    <citation type="submission" date="2000-07" db="EMBL/GenBank/DDBJ databases">
        <authorList>
            <person name="Adachi J."/>
            <person name="Aizawa K."/>
            <person name="Akahira S."/>
            <person name="Akimura T."/>
            <person name="Arai A."/>
            <person name="Aono H."/>
            <person name="Arakawa T."/>
            <person name="Bono H."/>
            <person name="Carninci P."/>
            <person name="Fukuda S."/>
            <person name="Fukunishi Y."/>
            <person name="Furuno M."/>
            <person name="Hanagaki T."/>
            <person name="Hara A."/>
            <person name="Hayatsu N."/>
            <person name="Hiramoto K."/>
            <person name="Hiraoka T."/>
            <person name="Hori F."/>
            <person name="Imotani K."/>
            <person name="Ishii Y."/>
            <person name="Itoh M."/>
            <person name="Izawa M."/>
            <person name="Kasukawa T."/>
            <person name="Kato H."/>
            <person name="Kawai J."/>
            <person name="Kojima Y."/>
            <person name="Konno H."/>
            <person name="Kouda M."/>
            <person name="Koya S."/>
            <person name="Kurihara C."/>
            <person name="Matsuyama T."/>
            <person name="Miyazaki A."/>
            <person name="Nishi K."/>
            <person name="Nomura K."/>
            <person name="Numazaki R."/>
            <person name="Ohno M."/>
            <person name="Okazaki Y."/>
            <person name="Okido T."/>
            <person name="Owa C."/>
            <person name="Saito H."/>
            <person name="Saito R."/>
            <person name="Sakai C."/>
            <person name="Sakai K."/>
            <person name="Sano H."/>
            <person name="Sasaki D."/>
            <person name="Shibata K."/>
            <person name="Shibata Y."/>
            <person name="Shinagawa A."/>
            <person name="Shiraki T."/>
            <person name="Sogabe Y."/>
            <person name="Suzuki H."/>
            <person name="Tagami M."/>
            <person name="Tagawa A."/>
            <person name="Takahashi F."/>
            <person name="Tanaka T."/>
            <person name="Tejima Y."/>
            <person name="Toya T."/>
            <person name="Yamamura T."/>
            <person name="Yasunishi A."/>
            <person name="Yoshida K."/>
            <person name="Yoshino M."/>
            <person name="Muramatsu M."/>
            <person name="Hayashizaki Y."/>
        </authorList>
    </citation>
    <scope>NUCLEOTIDE SEQUENCE</scope>
    <source>
        <strain evidence="1">C57BL/6J</strain>
        <tissue evidence="1">Testis</tissue>
    </source>
</reference>
<evidence type="ECO:0000313" key="2">
    <source>
        <dbReference type="MGI" id="MGI:1922413"/>
    </source>
</evidence>
<reference evidence="1" key="3">
    <citation type="journal article" date="2000" name="Genome Res.">
        <title>RIKEN integrated sequence analysis (RISA) system--384-format sequencing pipeline with 384 multicapillary sequencer.</title>
        <authorList>
            <person name="Shibata K."/>
            <person name="Itoh M."/>
            <person name="Aizawa K."/>
            <person name="Nagaoka S."/>
            <person name="Sasaki N."/>
            <person name="Carninci P."/>
            <person name="Konno H."/>
            <person name="Akiyama J."/>
            <person name="Nishi K."/>
            <person name="Kitsunai T."/>
            <person name="Tashiro H."/>
            <person name="Itoh M."/>
            <person name="Sumi N."/>
            <person name="Ishii Y."/>
            <person name="Nakamura S."/>
            <person name="Hazama M."/>
            <person name="Nishine T."/>
            <person name="Harada A."/>
            <person name="Yamamoto R."/>
            <person name="Matsumoto H."/>
            <person name="Sakaguchi S."/>
            <person name="Ikegami T."/>
            <person name="Kashiwagi K."/>
            <person name="Fujiwake S."/>
            <person name="Inoue K."/>
            <person name="Togawa Y."/>
            <person name="Izawa M."/>
            <person name="Ohara E."/>
            <person name="Watahiki M."/>
            <person name="Yoneda Y."/>
            <person name="Ishikawa T."/>
            <person name="Ozawa K."/>
            <person name="Tanaka T."/>
            <person name="Matsuura S."/>
            <person name="Kawai J."/>
            <person name="Okazaki Y."/>
            <person name="Muramatsu M."/>
            <person name="Inoue Y."/>
            <person name="Kira A."/>
            <person name="Hayashizaki Y."/>
        </authorList>
    </citation>
    <scope>NUCLEOTIDE SEQUENCE</scope>
    <source>
        <strain evidence="1">C57BL/6J</strain>
        <tissue evidence="1">Testis</tissue>
    </source>
</reference>
<reference evidence="1" key="5">
    <citation type="journal article" date="2001" name="Nature">
        <title>Functional annotation of a full-length mouse cDNA collection.</title>
        <authorList>
            <consortium name="The RIKEN Genome Exploration Research Group Phase II Team and the FANTOM Consortium"/>
        </authorList>
    </citation>
    <scope>NUCLEOTIDE SEQUENCE</scope>
    <source>
        <strain evidence="1">C57BL/6J</strain>
        <tissue evidence="1">Testis</tissue>
    </source>
</reference>
<accession>Q9D4X8</accession>
<proteinExistence type="evidence at transcript level"/>
<reference evidence="1" key="6">
    <citation type="journal article" date="2002" name="Nature">
        <title>Analysis of the mouse transcriptome based on functional annotation of 60,770 full-length cDNAs.</title>
        <authorList>
            <consortium name="The FANTOM Consortium and the RIKEN Genome Exploration Research Group Phase I and II Team"/>
        </authorList>
    </citation>
    <scope>NUCLEOTIDE SEQUENCE</scope>
    <source>
        <strain evidence="1">C57BL/6J</strain>
        <tissue evidence="1">Testis</tissue>
    </source>
</reference>
<gene>
    <name evidence="2" type="primary">4930542C16Rik</name>
</gene>
<sequence length="115" mass="12866">MLIAGRILELSFRMSIHRLCEITHYRLGVVQGAKATDQGEVRSLSQGSGNGLGKKRTWAAEWLQFGSYLDTRVAFWSVLCQLGTIQSHLESDSKLRNASLRLGNRQVCDLFLINA</sequence>
<reference evidence="1" key="2">
    <citation type="journal article" date="2000" name="Genome Res.">
        <title>Normalization and subtraction of cap-trapper-selected cDNAs to prepare full-length cDNA libraries for rapid discovery of new genes.</title>
        <authorList>
            <person name="Carninci P."/>
            <person name="Shibata Y."/>
            <person name="Hayatsu N."/>
            <person name="Sugahara Y."/>
            <person name="Shibata K."/>
            <person name="Itoh M."/>
            <person name="Konno H."/>
            <person name="Okazaki Y."/>
            <person name="Muramatsu M."/>
            <person name="Hayashizaki Y."/>
        </authorList>
    </citation>
    <scope>NUCLEOTIDE SEQUENCE</scope>
    <source>
        <strain evidence="1">C57BL/6J</strain>
        <tissue evidence="1">Testis</tissue>
    </source>
</reference>
<dbReference type="MGI" id="MGI:1922413">
    <property type="gene designation" value="4930542C16Rik"/>
</dbReference>
<dbReference type="EMBL" id="AK016018">
    <property type="protein sequence ID" value="BAB30082.1"/>
    <property type="molecule type" value="mRNA"/>
</dbReference>
<reference evidence="1" key="8">
    <citation type="journal article" date="2005" name="Science">
        <title>Antisense Transcription in the Mammalian Transcriptome.</title>
        <authorList>
            <consortium name="RIKEN Genome Exploration Research Group and Genome Science Group (Genome Network Project Core Group) and the FANTOM Consortium"/>
        </authorList>
    </citation>
    <scope>NUCLEOTIDE SEQUENCE</scope>
    <source>
        <strain evidence="1">C57BL/6J</strain>
        <tissue evidence="1">Testis</tissue>
    </source>
</reference>
<reference evidence="1" key="1">
    <citation type="journal article" date="1999" name="Methods Enzymol.">
        <title>High-efficiency full-length cDNA cloning.</title>
        <authorList>
            <person name="Carninci P."/>
            <person name="Hayashizaki Y."/>
        </authorList>
    </citation>
    <scope>NUCLEOTIDE SEQUENCE</scope>
    <source>
        <strain evidence="1">C57BL/6J</strain>
        <tissue evidence="1">Testis</tissue>
    </source>
</reference>
<dbReference type="AlphaFoldDB" id="Q9D4X8"/>
<name>Q9D4X8_MOUSE</name>
<organism evidence="1">
    <name type="scientific">Mus musculus</name>
    <name type="common">Mouse</name>
    <dbReference type="NCBI Taxonomy" id="10090"/>
    <lineage>
        <taxon>Eukaryota</taxon>
        <taxon>Metazoa</taxon>
        <taxon>Chordata</taxon>
        <taxon>Craniata</taxon>
        <taxon>Vertebrata</taxon>
        <taxon>Euteleostomi</taxon>
        <taxon>Mammalia</taxon>
        <taxon>Eutheria</taxon>
        <taxon>Euarchontoglires</taxon>
        <taxon>Glires</taxon>
        <taxon>Rodentia</taxon>
        <taxon>Myomorpha</taxon>
        <taxon>Muroidea</taxon>
        <taxon>Muridae</taxon>
        <taxon>Murinae</taxon>
        <taxon>Mus</taxon>
        <taxon>Mus</taxon>
    </lineage>
</organism>
<protein>
    <submittedName>
        <fullName evidence="1">Uncharacterized protein</fullName>
    </submittedName>
</protein>
<evidence type="ECO:0000313" key="1">
    <source>
        <dbReference type="EMBL" id="BAB30082.1"/>
    </source>
</evidence>
<dbReference type="AGR" id="MGI:1922413"/>
<reference evidence="1" key="7">
    <citation type="journal article" date="2005" name="Science">
        <title>The Transcriptional Landscape of the Mammalian Genome.</title>
        <authorList>
            <consortium name="The FANTOM Consortium"/>
            <consortium name="Riken Genome Exploration Research Group and Genome Science Group (Genome Network Project Core Group)"/>
        </authorList>
    </citation>
    <scope>NUCLEOTIDE SEQUENCE</scope>
    <source>
        <strain evidence="1">C57BL/6J</strain>
        <tissue evidence="1">Testis</tissue>
    </source>
</reference>